<evidence type="ECO:0000313" key="1">
    <source>
        <dbReference type="EMBL" id="MBD8082517.1"/>
    </source>
</evidence>
<accession>A0ABR8ZB51</accession>
<keyword evidence="2" id="KW-1185">Reference proteome</keyword>
<dbReference type="EMBL" id="JACYFS010000002">
    <property type="protein sequence ID" value="MBD8082517.1"/>
    <property type="molecule type" value="Genomic_DNA"/>
</dbReference>
<dbReference type="RefSeq" id="WP_191736496.1">
    <property type="nucleotide sequence ID" value="NZ_JACYFS010000002.1"/>
</dbReference>
<sequence>MFRVEFSKYSDIMNKIMDEQTTLEVHLSAEYSQNVPKKFSDITPEEWAEYDFENGTEYSLNYYRNNKPYCEVLIDSMTISLSYYNDINFLKKDLMTCFSREI</sequence>
<reference evidence="1 2" key="1">
    <citation type="submission" date="2020-09" db="EMBL/GenBank/DDBJ databases">
        <title>Genome seq and assembly of Chryseobacterium sp.</title>
        <authorList>
            <person name="Chhetri G."/>
        </authorList>
    </citation>
    <scope>NUCLEOTIDE SEQUENCE [LARGE SCALE GENOMIC DNA]</scope>
    <source>
        <strain evidence="1 2">GCR10</strain>
    </source>
</reference>
<dbReference type="Proteomes" id="UP000637299">
    <property type="component" value="Unassembled WGS sequence"/>
</dbReference>
<evidence type="ECO:0000313" key="2">
    <source>
        <dbReference type="Proteomes" id="UP000637299"/>
    </source>
</evidence>
<comment type="caution">
    <text evidence="1">The sequence shown here is derived from an EMBL/GenBank/DDBJ whole genome shotgun (WGS) entry which is preliminary data.</text>
</comment>
<name>A0ABR8ZB51_9FLAO</name>
<protein>
    <submittedName>
        <fullName evidence="1">Uncharacterized protein</fullName>
    </submittedName>
</protein>
<proteinExistence type="predicted"/>
<gene>
    <name evidence="1" type="ORF">IC610_08820</name>
</gene>
<organism evidence="1 2">
    <name type="scientific">Chryseobacterium caseinilyticum</name>
    <dbReference type="NCBI Taxonomy" id="2771428"/>
    <lineage>
        <taxon>Bacteria</taxon>
        <taxon>Pseudomonadati</taxon>
        <taxon>Bacteroidota</taxon>
        <taxon>Flavobacteriia</taxon>
        <taxon>Flavobacteriales</taxon>
        <taxon>Weeksellaceae</taxon>
        <taxon>Chryseobacterium group</taxon>
        <taxon>Chryseobacterium</taxon>
    </lineage>
</organism>